<dbReference type="CDD" id="cd13844">
    <property type="entry name" value="CuRO_1_BOD_CotA_like"/>
    <property type="match status" value="1"/>
</dbReference>
<feature type="domain" description="Fibronectin type-III" evidence="5">
    <location>
        <begin position="1118"/>
        <end position="1213"/>
    </location>
</feature>
<dbReference type="CDD" id="cd00063">
    <property type="entry name" value="FN3"/>
    <property type="match status" value="1"/>
</dbReference>
<dbReference type="AlphaFoldDB" id="A0A495JPG1"/>
<dbReference type="InterPro" id="IPR013783">
    <property type="entry name" value="Ig-like_fold"/>
</dbReference>
<dbReference type="GO" id="GO:0016798">
    <property type="term" value="F:hydrolase activity, acting on glycosyl bonds"/>
    <property type="evidence" value="ECO:0007669"/>
    <property type="project" value="UniProtKB-KW"/>
</dbReference>
<dbReference type="InterPro" id="IPR036116">
    <property type="entry name" value="FN3_sf"/>
</dbReference>
<dbReference type="SUPFAM" id="SSF49503">
    <property type="entry name" value="Cupredoxins"/>
    <property type="match status" value="2"/>
</dbReference>
<evidence type="ECO:0000259" key="5">
    <source>
        <dbReference type="PROSITE" id="PS50853"/>
    </source>
</evidence>
<feature type="compositionally biased region" description="Low complexity" evidence="4">
    <location>
        <begin position="39"/>
        <end position="53"/>
    </location>
</feature>
<dbReference type="PANTHER" id="PTHR48267">
    <property type="entry name" value="CUPREDOXIN SUPERFAMILY PROTEIN"/>
    <property type="match status" value="1"/>
</dbReference>
<evidence type="ECO:0000256" key="4">
    <source>
        <dbReference type="SAM" id="MobiDB-lite"/>
    </source>
</evidence>
<accession>A0A495JPG1</accession>
<keyword evidence="3" id="KW-0119">Carbohydrate metabolism</keyword>
<evidence type="ECO:0000256" key="2">
    <source>
        <dbReference type="ARBA" id="ARBA00023295"/>
    </source>
</evidence>
<proteinExistence type="inferred from homology"/>
<name>A0A495JPG1_9ACTN</name>
<dbReference type="SMART" id="SM00060">
    <property type="entry name" value="FN3"/>
    <property type="match status" value="3"/>
</dbReference>
<dbReference type="SUPFAM" id="SSF49265">
    <property type="entry name" value="Fibronectin type III"/>
    <property type="match status" value="2"/>
</dbReference>
<comment type="similarity">
    <text evidence="1">Belongs to the multicopper oxidase family.</text>
</comment>
<sequence>MVMFKRLAAHRLARRAKQAENTPLDTPDQATEETRPGIPQQTPAPATATATLPAPLPTPDYFGFVPNYANSPLPRLDPAGHVIPGTGIRKFVDSLPGVGAAHANDLGSFLPVATPDTVSYPGCDYYEIGLEQFSQQLHRDLGPTRLRGYRQLNNGTDAFGRNTIHPPSRPYHLGPVIVAQRDRPVRVKFVNRLPTGAAGLLPLPVDPTVRGAGTGPLGGTEPYPQNRAALHLHGASTPWTSNGGPDQWLTPAGETTSYPTGTSLAYVPDMAEPGPGAVTLYYPNQAAGRMLWYHDHTLGIARLTVYSGQLGLYLLRDEVERQLVDEGIIPAAEIPLVIQDKTFVPGSAQLEAEDPTWDREHWGGRGSLWYPHVYMPNQNPYNESGTNPMGRWDYGPWFWPPYTGTVHGPVPNPHYAPETSPWQPPVMPGTPNPSVVPEAFLDTPLVNGCAYPYVRVKPKAYRFRILNACNDRSLNLQLYHAASDGPMWHADGSLGDAGSGEVPMVEAIPNPDHPPTWPTDGRPGGVPDPKRVGPEWIQIGTEGGLLPEVAVVPNQPINYVYNRRDIAALNVSAHALLLGPGERADVIVDFSAVPSGSKIILYNDCPAPMPAFDSRYDYYTGAPDRTSAGGAPSTQPGYGPNTRTLLQFQVDGVPEPPYDLDALRARLPRAYGDSQPPPIVPQPAYDNAFGTRTAKNTYVPIHSNTITFTPAGRTGPVTLPLRAKAIQELFEPEYGRMNATLGVELPKVSSLVQTTTPLAYVDPPTEILAPADPSIPIGAPGDGTQIWKVTHNGASTHAIHFHHLVVQVINRVGWDGAIRPPDPNELGWKETIRMNPLEDTILALRPVLPDPLPFKVGDSVRLLDPTRPAGTTTGLTQVNPRTGEPAVVTNQIVNFGWEYAWQGHLVGHEGSELSRPLVLRVSPAQPTGLTATAAPGSPTVPPAITLAWTNNATRPVATNHLVERATNAGFTSGVTTFALPAGVSTSSDSTVTPGTTYYYRVRTETAVAYSGWSNTASAVVRLIAPSGLTASVAPSAPVRVDLAWRNRSFATDVEIQRAVNPTFTSGLVTASGPVTSAYTDGTVTPNTTYYHRVRTSYLGAPSPWSTVSVVTVPTTPAVPHSLTATASMSAPDSVSVKVSWFESAGSVVSGFTLQRATDPSFSTGLTSFTIAGTARSFTNTGLAPETVYHWRIQAFNAIGASAFTTPVVVPPPD</sequence>
<dbReference type="Gene3D" id="2.60.40.420">
    <property type="entry name" value="Cupredoxins - blue copper proteins"/>
    <property type="match status" value="3"/>
</dbReference>
<evidence type="ECO:0000256" key="1">
    <source>
        <dbReference type="ARBA" id="ARBA00010609"/>
    </source>
</evidence>
<dbReference type="GO" id="GO:0000272">
    <property type="term" value="P:polysaccharide catabolic process"/>
    <property type="evidence" value="ECO:0007669"/>
    <property type="project" value="UniProtKB-KW"/>
</dbReference>
<feature type="domain" description="Fibronectin type-III" evidence="5">
    <location>
        <begin position="1024"/>
        <end position="1117"/>
    </location>
</feature>
<feature type="region of interest" description="Disordered" evidence="4">
    <location>
        <begin position="12"/>
        <end position="53"/>
    </location>
</feature>
<comment type="caution">
    <text evidence="6">The sequence shown here is derived from an EMBL/GenBank/DDBJ whole genome shotgun (WGS) entry which is preliminary data.</text>
</comment>
<keyword evidence="3" id="KW-0624">Polysaccharide degradation</keyword>
<dbReference type="PANTHER" id="PTHR48267:SF1">
    <property type="entry name" value="BILIRUBIN OXIDASE"/>
    <property type="match status" value="1"/>
</dbReference>
<dbReference type="InterPro" id="IPR045087">
    <property type="entry name" value="Cu-oxidase_fam"/>
</dbReference>
<dbReference type="InterPro" id="IPR003961">
    <property type="entry name" value="FN3_dom"/>
</dbReference>
<dbReference type="EMBL" id="RBKT01000001">
    <property type="protein sequence ID" value="RKR90853.1"/>
    <property type="molecule type" value="Genomic_DNA"/>
</dbReference>
<dbReference type="Pfam" id="PF00041">
    <property type="entry name" value="fn3"/>
    <property type="match status" value="1"/>
</dbReference>
<dbReference type="InterPro" id="IPR008972">
    <property type="entry name" value="Cupredoxin"/>
</dbReference>
<organism evidence="6 7">
    <name type="scientific">Micromonospora pisi</name>
    <dbReference type="NCBI Taxonomy" id="589240"/>
    <lineage>
        <taxon>Bacteria</taxon>
        <taxon>Bacillati</taxon>
        <taxon>Actinomycetota</taxon>
        <taxon>Actinomycetes</taxon>
        <taxon>Micromonosporales</taxon>
        <taxon>Micromonosporaceae</taxon>
        <taxon>Micromonospora</taxon>
    </lineage>
</organism>
<dbReference type="PROSITE" id="PS50853">
    <property type="entry name" value="FN3"/>
    <property type="match status" value="2"/>
</dbReference>
<evidence type="ECO:0000256" key="3">
    <source>
        <dbReference type="ARBA" id="ARBA00023326"/>
    </source>
</evidence>
<dbReference type="Gene3D" id="2.60.40.10">
    <property type="entry name" value="Immunoglobulins"/>
    <property type="match status" value="3"/>
</dbReference>
<keyword evidence="7" id="KW-1185">Reference proteome</keyword>
<dbReference type="Proteomes" id="UP000277671">
    <property type="component" value="Unassembled WGS sequence"/>
</dbReference>
<protein>
    <submittedName>
        <fullName evidence="6">Fibronectin type III domain protein</fullName>
    </submittedName>
</protein>
<reference evidence="6 7" key="1">
    <citation type="submission" date="2018-10" db="EMBL/GenBank/DDBJ databases">
        <title>Sequencing the genomes of 1000 actinobacteria strains.</title>
        <authorList>
            <person name="Klenk H.-P."/>
        </authorList>
    </citation>
    <scope>NUCLEOTIDE SEQUENCE [LARGE SCALE GENOMIC DNA]</scope>
    <source>
        <strain evidence="6 7">DSM 45175</strain>
    </source>
</reference>
<dbReference type="RefSeq" id="WP_425462259.1">
    <property type="nucleotide sequence ID" value="NZ_RBKT01000001.1"/>
</dbReference>
<keyword evidence="2" id="KW-0378">Hydrolase</keyword>
<evidence type="ECO:0000313" key="7">
    <source>
        <dbReference type="Proteomes" id="UP000277671"/>
    </source>
</evidence>
<gene>
    <name evidence="6" type="ORF">BDK92_5237</name>
</gene>
<evidence type="ECO:0000313" key="6">
    <source>
        <dbReference type="EMBL" id="RKR90853.1"/>
    </source>
</evidence>
<keyword evidence="2" id="KW-0326">Glycosidase</keyword>